<dbReference type="SUPFAM" id="SSF56672">
    <property type="entry name" value="DNA/RNA polymerases"/>
    <property type="match status" value="1"/>
</dbReference>
<evidence type="ECO:0000256" key="3">
    <source>
        <dbReference type="ARBA" id="ARBA00022722"/>
    </source>
</evidence>
<accession>A0A9Q3GF62</accession>
<dbReference type="EMBL" id="AVOT02000942">
    <property type="protein sequence ID" value="MBW0465055.1"/>
    <property type="molecule type" value="Genomic_DNA"/>
</dbReference>
<dbReference type="GO" id="GO:0004519">
    <property type="term" value="F:endonuclease activity"/>
    <property type="evidence" value="ECO:0007669"/>
    <property type="project" value="UniProtKB-KW"/>
</dbReference>
<keyword evidence="4" id="KW-0255">Endonuclease</keyword>
<evidence type="ECO:0000259" key="8">
    <source>
        <dbReference type="Pfam" id="PF17917"/>
    </source>
</evidence>
<feature type="region of interest" description="Disordered" evidence="7">
    <location>
        <begin position="13"/>
        <end position="56"/>
    </location>
</feature>
<dbReference type="Pfam" id="PF17917">
    <property type="entry name" value="RT_RNaseH"/>
    <property type="match status" value="1"/>
</dbReference>
<evidence type="ECO:0000256" key="2">
    <source>
        <dbReference type="ARBA" id="ARBA00022695"/>
    </source>
</evidence>
<organism evidence="9 10">
    <name type="scientific">Austropuccinia psidii MF-1</name>
    <dbReference type="NCBI Taxonomy" id="1389203"/>
    <lineage>
        <taxon>Eukaryota</taxon>
        <taxon>Fungi</taxon>
        <taxon>Dikarya</taxon>
        <taxon>Basidiomycota</taxon>
        <taxon>Pucciniomycotina</taxon>
        <taxon>Pucciniomycetes</taxon>
        <taxon>Pucciniales</taxon>
        <taxon>Sphaerophragmiaceae</taxon>
        <taxon>Austropuccinia</taxon>
    </lineage>
</organism>
<keyword evidence="1" id="KW-0808">Transferase</keyword>
<keyword evidence="10" id="KW-1185">Reference proteome</keyword>
<reference evidence="9" key="1">
    <citation type="submission" date="2021-03" db="EMBL/GenBank/DDBJ databases">
        <title>Draft genome sequence of rust myrtle Austropuccinia psidii MF-1, a brazilian biotype.</title>
        <authorList>
            <person name="Quecine M.C."/>
            <person name="Pachon D.M.R."/>
            <person name="Bonatelli M.L."/>
            <person name="Correr F.H."/>
            <person name="Franceschini L.M."/>
            <person name="Leite T.F."/>
            <person name="Margarido G.R.A."/>
            <person name="Almeida C.A."/>
            <person name="Ferrarezi J.A."/>
            <person name="Labate C.A."/>
        </authorList>
    </citation>
    <scope>NUCLEOTIDE SEQUENCE</scope>
    <source>
        <strain evidence="9">MF-1</strain>
    </source>
</reference>
<dbReference type="AlphaFoldDB" id="A0A9Q3GF62"/>
<dbReference type="GO" id="GO:0003964">
    <property type="term" value="F:RNA-directed DNA polymerase activity"/>
    <property type="evidence" value="ECO:0007669"/>
    <property type="project" value="UniProtKB-KW"/>
</dbReference>
<dbReference type="GO" id="GO:0016787">
    <property type="term" value="F:hydrolase activity"/>
    <property type="evidence" value="ECO:0007669"/>
    <property type="project" value="UniProtKB-KW"/>
</dbReference>
<evidence type="ECO:0000313" key="9">
    <source>
        <dbReference type="EMBL" id="MBW0465055.1"/>
    </source>
</evidence>
<feature type="domain" description="Reverse transcriptase RNase H-like" evidence="8">
    <location>
        <begin position="143"/>
        <end position="243"/>
    </location>
</feature>
<sequence length="332" mass="38723">MLHRRIYQCTRGHSDKNKNWQNMEKFDTKSPNKPFIKKDKPKEPYRPNTPRTNEQRKCHKCGGIGHLANNYLEMEKSTKWWKQKTRMMKMMNISLEKTLKSQKPLKPYPPLLRRPAYPESPRAREALEIHIKELMALGVLRKLYIEACGEGLDSALHQTQIINDKPVEGPICFISRQIKPTKARYGERQMGCIFLVWALEKLPYYLDGTVFDVITDCNAVKSLLKMKTPKIHMLRWQTAIQEYRRNMTIDHKCGSIHKNADDHRIWALANAPEIPAWVSQEEHHIEGICVTDIGTELFNQVIESYTMDKNCHILCQPLIKDCKDPSISTKLD</sequence>
<comment type="caution">
    <text evidence="9">The sequence shown here is derived from an EMBL/GenBank/DDBJ whole genome shotgun (WGS) entry which is preliminary data.</text>
</comment>
<evidence type="ECO:0000256" key="4">
    <source>
        <dbReference type="ARBA" id="ARBA00022759"/>
    </source>
</evidence>
<evidence type="ECO:0000256" key="7">
    <source>
        <dbReference type="SAM" id="MobiDB-lite"/>
    </source>
</evidence>
<evidence type="ECO:0000256" key="6">
    <source>
        <dbReference type="ARBA" id="ARBA00022918"/>
    </source>
</evidence>
<dbReference type="Proteomes" id="UP000765509">
    <property type="component" value="Unassembled WGS sequence"/>
</dbReference>
<evidence type="ECO:0000313" key="10">
    <source>
        <dbReference type="Proteomes" id="UP000765509"/>
    </source>
</evidence>
<keyword evidence="2" id="KW-0548">Nucleotidyltransferase</keyword>
<name>A0A9Q3GF62_9BASI</name>
<dbReference type="InterPro" id="IPR043502">
    <property type="entry name" value="DNA/RNA_pol_sf"/>
</dbReference>
<dbReference type="InterPro" id="IPR041373">
    <property type="entry name" value="RT_RNaseH"/>
</dbReference>
<feature type="compositionally biased region" description="Basic and acidic residues" evidence="7">
    <location>
        <begin position="13"/>
        <end position="45"/>
    </location>
</feature>
<gene>
    <name evidence="9" type="ORF">O181_004770</name>
</gene>
<keyword evidence="5" id="KW-0378">Hydrolase</keyword>
<keyword evidence="3" id="KW-0540">Nuclease</keyword>
<evidence type="ECO:0000256" key="5">
    <source>
        <dbReference type="ARBA" id="ARBA00022801"/>
    </source>
</evidence>
<evidence type="ECO:0000256" key="1">
    <source>
        <dbReference type="ARBA" id="ARBA00022679"/>
    </source>
</evidence>
<keyword evidence="6" id="KW-0695">RNA-directed DNA polymerase</keyword>
<protein>
    <recommendedName>
        <fullName evidence="8">Reverse transcriptase RNase H-like domain-containing protein</fullName>
    </recommendedName>
</protein>
<proteinExistence type="predicted"/>